<dbReference type="InterPro" id="IPR019793">
    <property type="entry name" value="Peroxidases_heam-ligand_BS"/>
</dbReference>
<evidence type="ECO:0000256" key="9">
    <source>
        <dbReference type="ARBA" id="ARBA00060838"/>
    </source>
</evidence>
<dbReference type="SUPFAM" id="SSF48113">
    <property type="entry name" value="Heme-dependent peroxidases"/>
    <property type="match status" value="2"/>
</dbReference>
<comment type="PTM">
    <text evidence="12">Formation of the three residue Trp-Tyr-Met cross-link is important for the catalase, but not the peroxidase activity of the enzyme.</text>
</comment>
<comment type="function">
    <text evidence="12">Bifunctional enzyme with both catalase and broad-spectrum peroxidase activity.</text>
</comment>
<dbReference type="FunFam" id="1.10.520.10:FF:000002">
    <property type="entry name" value="Catalase-peroxidase"/>
    <property type="match status" value="1"/>
</dbReference>
<comment type="similarity">
    <text evidence="9 12 13">Belongs to the peroxidase family. Peroxidase/catalase subfamily.</text>
</comment>
<evidence type="ECO:0000256" key="13">
    <source>
        <dbReference type="RuleBase" id="RU003451"/>
    </source>
</evidence>
<dbReference type="PANTHER" id="PTHR30555:SF6">
    <property type="entry name" value="CATALASE-PEROXIDASE"/>
    <property type="match status" value="1"/>
</dbReference>
<dbReference type="Gene3D" id="1.10.420.10">
    <property type="entry name" value="Peroxidase, domain 2"/>
    <property type="match status" value="2"/>
</dbReference>
<feature type="compositionally biased region" description="Polar residues" evidence="14">
    <location>
        <begin position="17"/>
        <end position="26"/>
    </location>
</feature>
<dbReference type="Gene3D" id="1.10.520.10">
    <property type="match status" value="2"/>
</dbReference>
<dbReference type="InterPro" id="IPR010255">
    <property type="entry name" value="Haem_peroxidase_sf"/>
</dbReference>
<comment type="cofactor">
    <cofactor evidence="12">
        <name>heme b</name>
        <dbReference type="ChEBI" id="CHEBI:60344"/>
    </cofactor>
    <text evidence="12">Binds 1 heme b (iron(II)-protoporphyrin IX) group per dimer.</text>
</comment>
<dbReference type="FunFam" id="1.10.420.10:FF:000002">
    <property type="entry name" value="Catalase-peroxidase"/>
    <property type="match status" value="1"/>
</dbReference>
<dbReference type="PROSITE" id="PS50873">
    <property type="entry name" value="PEROXIDASE_4"/>
    <property type="match status" value="2"/>
</dbReference>
<evidence type="ECO:0000256" key="6">
    <source>
        <dbReference type="ARBA" id="ARBA00023324"/>
    </source>
</evidence>
<feature type="cross-link" description="Tryptophyl-tyrosyl-methioninium (Tyr-Met) (with Trp-100)" evidence="12">
    <location>
        <begin position="223"/>
        <end position="249"/>
    </location>
</feature>
<dbReference type="CDD" id="cd00649">
    <property type="entry name" value="catalase_peroxidase_1"/>
    <property type="match status" value="1"/>
</dbReference>
<dbReference type="GO" id="GO:0046872">
    <property type="term" value="F:metal ion binding"/>
    <property type="evidence" value="ECO:0007669"/>
    <property type="project" value="UniProtKB-KW"/>
</dbReference>
<keyword evidence="1 12" id="KW-0575">Peroxidase</keyword>
<keyword evidence="4 12" id="KW-0560">Oxidoreductase</keyword>
<evidence type="ECO:0000256" key="10">
    <source>
        <dbReference type="ARBA" id="ARBA00067012"/>
    </source>
</evidence>
<feature type="domain" description="Plant heme peroxidase family profile" evidence="15">
    <location>
        <begin position="459"/>
        <end position="751"/>
    </location>
</feature>
<dbReference type="GO" id="GO:0005829">
    <property type="term" value="C:cytosol"/>
    <property type="evidence" value="ECO:0007669"/>
    <property type="project" value="UniProtKB-ARBA"/>
</dbReference>
<dbReference type="GO" id="GO:0070301">
    <property type="term" value="P:cellular response to hydrogen peroxide"/>
    <property type="evidence" value="ECO:0007669"/>
    <property type="project" value="TreeGrafter"/>
</dbReference>
<keyword evidence="2 12" id="KW-0349">Heme</keyword>
<dbReference type="InterPro" id="IPR019794">
    <property type="entry name" value="Peroxidases_AS"/>
</dbReference>
<evidence type="ECO:0000256" key="2">
    <source>
        <dbReference type="ARBA" id="ARBA00022617"/>
    </source>
</evidence>
<dbReference type="EC" id="1.11.1.21" evidence="10 12"/>
<protein>
    <recommendedName>
        <fullName evidence="11 12">Catalase-peroxidase</fullName>
        <shortName evidence="12">CP</shortName>
        <ecNumber evidence="10 12">1.11.1.21</ecNumber>
    </recommendedName>
    <alternativeName>
        <fullName evidence="12">Peroxidase/catalase</fullName>
    </alternativeName>
</protein>
<comment type="catalytic activity">
    <reaction evidence="8 12 13">
        <text>H2O2 + AH2 = A + 2 H2O</text>
        <dbReference type="Rhea" id="RHEA:30275"/>
        <dbReference type="ChEBI" id="CHEBI:13193"/>
        <dbReference type="ChEBI" id="CHEBI:15377"/>
        <dbReference type="ChEBI" id="CHEBI:16240"/>
        <dbReference type="ChEBI" id="CHEBI:17499"/>
        <dbReference type="EC" id="1.11.1.21"/>
    </reaction>
</comment>
<dbReference type="PROSITE" id="PS00435">
    <property type="entry name" value="PEROXIDASE_1"/>
    <property type="match status" value="1"/>
</dbReference>
<feature type="binding site" description="axial binding residue" evidence="12">
    <location>
        <position position="264"/>
    </location>
    <ligand>
        <name>heme b</name>
        <dbReference type="ChEBI" id="CHEBI:60344"/>
    </ligand>
    <ligandPart>
        <name>Fe</name>
        <dbReference type="ChEBI" id="CHEBI:18248"/>
    </ligandPart>
</feature>
<comment type="caution">
    <text evidence="12">Lacks conserved residue(s) required for the propagation of feature annotation.</text>
</comment>
<comment type="subunit">
    <text evidence="12">Homodimer or homotetramer.</text>
</comment>
<dbReference type="NCBIfam" id="NF011635">
    <property type="entry name" value="PRK15061.1"/>
    <property type="match status" value="1"/>
</dbReference>
<evidence type="ECO:0000256" key="8">
    <source>
        <dbReference type="ARBA" id="ARBA00051651"/>
    </source>
</evidence>
<sequence length="751" mass="84856">MENQNRQNAAQCPFHGSVTNQSSNRTTNKDWWPNQLNLSILHQHDRKTNPHDEEFNYAEEFQKLDYWALKEDLRKLMTESQDWWPADYGHYGPLFIRMAWHSAGTYRIGDGRGGASTGTQRFAPLNSWPDNANLDKARRLLWPIKKKYGNKISWADLFILAGNVAIESMGGKTIGFGGGRVDVWHPEEDVYWGSEKEWLASERYSGDRELENPLAAVQMGLIYVNPEGPDGKPDPKAAARDIRETFRRMGMNDEETVALIAGGHTFGKAHGAGPATHVGPEPEAAPIEAQGLGWISSYGKGKGSDTITSGIEGAWTPTPTQWDTSYFDMLFGYDWWLTKSPAGAWQWMAVDPDEKDLAPDAEDPSKKVPTMMMTTDLALRFDPEYEKIARRFHQNPEEFAEAFARAWFKLTHRDMGPKTRYLGPEVPKEDFIWQDPIPEVDYELTEAEIEEIKAKILNSGLTVSELVKTAWASASTFRNSDKRGGANGARIRLAPQKDWEVNEPERLAKVLSVYEDIQRELPKKVSIADLIVLGGSAAVEKAARDAGFDVKVPFFPGRGDATQEQTDVESFAVLEPFADGFRNYQKQEYSVPPEELLVDKAQLLGLTAPEMTVLVGGLRVLGANYRDLPHGVFTDRIGVLTNDFFVNLLDMNYEWVPTDSGIYEIRDRKTGEVRWTATRVDLIFGSNSILRSYAEFYAQDDNQEKFVRDFINAWVKVMNADRFDLVKKARESVTALQGNYFYRSGGIIRLQ</sequence>
<dbReference type="Pfam" id="PF00141">
    <property type="entry name" value="peroxidase"/>
    <property type="match status" value="2"/>
</dbReference>
<dbReference type="GO" id="GO:0004096">
    <property type="term" value="F:catalase activity"/>
    <property type="evidence" value="ECO:0007669"/>
    <property type="project" value="UniProtKB-UniRule"/>
</dbReference>
<comment type="catalytic activity">
    <reaction evidence="7 12 13">
        <text>2 H2O2 = O2 + 2 H2O</text>
        <dbReference type="Rhea" id="RHEA:20309"/>
        <dbReference type="ChEBI" id="CHEBI:15377"/>
        <dbReference type="ChEBI" id="CHEBI:15379"/>
        <dbReference type="ChEBI" id="CHEBI:16240"/>
        <dbReference type="EC" id="1.11.1.21"/>
    </reaction>
</comment>
<organism evidence="16">
    <name type="scientific">Geobacillus stearothermophilus</name>
    <name type="common">Bacillus stearothermophilus</name>
    <dbReference type="NCBI Taxonomy" id="1422"/>
    <lineage>
        <taxon>Bacteria</taxon>
        <taxon>Bacillati</taxon>
        <taxon>Bacillota</taxon>
        <taxon>Bacilli</taxon>
        <taxon>Bacillales</taxon>
        <taxon>Anoxybacillaceae</taxon>
        <taxon>Geobacillus</taxon>
    </lineage>
</organism>
<feature type="site" description="Transition state stabilizer" evidence="12">
    <location>
        <position position="97"/>
    </location>
</feature>
<dbReference type="GO" id="GO:0042744">
    <property type="term" value="P:hydrogen peroxide catabolic process"/>
    <property type="evidence" value="ECO:0007669"/>
    <property type="project" value="UniProtKB-KW"/>
</dbReference>
<dbReference type="HAMAP" id="MF_01961">
    <property type="entry name" value="Catal_peroxid"/>
    <property type="match status" value="1"/>
</dbReference>
<keyword evidence="3 12" id="KW-0479">Metal-binding</keyword>
<dbReference type="PANTHER" id="PTHR30555">
    <property type="entry name" value="HYDROPEROXIDASE I, BIFUNCTIONAL CATALASE-PEROXIDASE"/>
    <property type="match status" value="1"/>
</dbReference>
<feature type="compositionally biased region" description="Polar residues" evidence="14">
    <location>
        <begin position="1"/>
        <end position="10"/>
    </location>
</feature>
<gene>
    <name evidence="16" type="primary">cat</name>
    <name evidence="12" type="synonym">katG</name>
</gene>
<feature type="region of interest" description="Disordered" evidence="14">
    <location>
        <begin position="1"/>
        <end position="30"/>
    </location>
</feature>
<evidence type="ECO:0000256" key="11">
    <source>
        <dbReference type="ARBA" id="ARBA00074141"/>
    </source>
</evidence>
<dbReference type="FunFam" id="1.10.420.10:FF:000004">
    <property type="entry name" value="Catalase-peroxidase"/>
    <property type="match status" value="1"/>
</dbReference>
<reference evidence="16" key="1">
    <citation type="journal article" date="1999" name="Nat. Biotechnol.">
        <title>Evolutionary molecular engineering by random elongation mutagenesis.</title>
        <authorList>
            <person name="Matsuura T."/>
            <person name="Miyai K."/>
            <person name="Trakulnaleaamsai S."/>
            <person name="Yomo T."/>
            <person name="Shima Y."/>
            <person name="Miki S."/>
            <person name="Yamamoto K."/>
            <person name="Urabe I."/>
        </authorList>
    </citation>
    <scope>NUCLEOTIDE SEQUENCE</scope>
</reference>
<evidence type="ECO:0000256" key="5">
    <source>
        <dbReference type="ARBA" id="ARBA00023004"/>
    </source>
</evidence>
<evidence type="ECO:0000256" key="1">
    <source>
        <dbReference type="ARBA" id="ARBA00022559"/>
    </source>
</evidence>
<evidence type="ECO:0000256" key="3">
    <source>
        <dbReference type="ARBA" id="ARBA00022723"/>
    </source>
</evidence>
<evidence type="ECO:0000256" key="12">
    <source>
        <dbReference type="HAMAP-Rule" id="MF_01961"/>
    </source>
</evidence>
<evidence type="ECO:0000313" key="16">
    <source>
        <dbReference type="EMBL" id="BAA37008.1"/>
    </source>
</evidence>
<dbReference type="NCBIfam" id="TIGR00198">
    <property type="entry name" value="cat_per_HPI"/>
    <property type="match status" value="1"/>
</dbReference>
<dbReference type="PRINTS" id="PR00460">
    <property type="entry name" value="BPEROXIDASE"/>
</dbReference>
<dbReference type="EMBL" id="AB020096">
    <property type="protein sequence ID" value="BAA37008.1"/>
    <property type="molecule type" value="Genomic_DNA"/>
</dbReference>
<keyword evidence="5 12" id="KW-0408">Iron</keyword>
<evidence type="ECO:0000256" key="7">
    <source>
        <dbReference type="ARBA" id="ARBA00049145"/>
    </source>
</evidence>
<feature type="active site" description="Proton acceptor" evidence="12">
    <location>
        <position position="101"/>
    </location>
</feature>
<dbReference type="InterPro" id="IPR000763">
    <property type="entry name" value="Catalase_peroxidase"/>
</dbReference>
<dbReference type="PRINTS" id="PR00458">
    <property type="entry name" value="PEROXIDASE"/>
</dbReference>
<dbReference type="PROSITE" id="PS00436">
    <property type="entry name" value="PEROXIDASE_2"/>
    <property type="match status" value="1"/>
</dbReference>
<keyword evidence="6 12" id="KW-0376">Hydrogen peroxide</keyword>
<dbReference type="GO" id="GO:0020037">
    <property type="term" value="F:heme binding"/>
    <property type="evidence" value="ECO:0007669"/>
    <property type="project" value="InterPro"/>
</dbReference>
<evidence type="ECO:0000256" key="14">
    <source>
        <dbReference type="SAM" id="MobiDB-lite"/>
    </source>
</evidence>
<dbReference type="InterPro" id="IPR002016">
    <property type="entry name" value="Haem_peroxidase"/>
</dbReference>
<name>Q9S5N6_GEOSE</name>
<evidence type="ECO:0000256" key="4">
    <source>
        <dbReference type="ARBA" id="ARBA00023002"/>
    </source>
</evidence>
<feature type="domain" description="Plant heme peroxidase family profile" evidence="15">
    <location>
        <begin position="134"/>
        <end position="423"/>
    </location>
</feature>
<accession>Q9S5N6</accession>
<evidence type="ECO:0000259" key="15">
    <source>
        <dbReference type="PROSITE" id="PS50873"/>
    </source>
</evidence>
<dbReference type="AlphaFoldDB" id="Q9S5N6"/>
<dbReference type="CDD" id="cd08200">
    <property type="entry name" value="catalase_peroxidase_2"/>
    <property type="match status" value="1"/>
</dbReference>
<proteinExistence type="inferred from homology"/>